<evidence type="ECO:0000256" key="1">
    <source>
        <dbReference type="ARBA" id="ARBA00022737"/>
    </source>
</evidence>
<proteinExistence type="predicted"/>
<feature type="region of interest" description="Disordered" evidence="3">
    <location>
        <begin position="710"/>
        <end position="793"/>
    </location>
</feature>
<feature type="region of interest" description="Disordered" evidence="3">
    <location>
        <begin position="337"/>
        <end position="357"/>
    </location>
</feature>
<comment type="caution">
    <text evidence="4">The sequence shown here is derived from an EMBL/GenBank/DDBJ whole genome shotgun (WGS) entry which is preliminary data.</text>
</comment>
<sequence length="1809" mass="197173">MGRFLWWCCHGTSPLVVMSWDVSSENKIISRFGVEVSGMMGGSVGGVWATWAAVAVSLLMPTASQVLIDLNAAAEAEESRALERRTSLADTVNTFLEETPKSGQQGVPVGEELGALLPPLPIGSHDAPVVMTHYTLPQGPPGKRQNIPVVMTRYTHRGHGDTPVVMTQFSFPQGVPGVDFITPREMDRNSHGGSVDDKHTDASLPQETQHVGNLTLVSHTSTSAGDHDGVPASTGVATDEVRPPSALEMLVKMATQGHKGGTPQGDNPPHQEDDEYATTLSDDDDYFWDYYGDLDGTTDSVFEAVSEEPSVSQERRLISPSPAQYVGLGPEVKGYQVSSSTHKYSQHTPAPPHSQPQLYSPETHFLAQQLEENLYRLTQNPQAHLIVQQLLRQEPEMQKLTEYILNKPEHAELLQTIQQQQQNYVPQGAGHNYSPQVAGQNYPPQGAGQNYTPQSPGQIYVPQSPGQNYSPQGAGQNYAPQGPEQNYAPQGPGQNYAPQGPGQNYVPLRQQHQSRPQLELAFPPPPPSNVDINKVETFNIVITKNLTGGQSEPSVQILSDAKVDSMLLNTTINSVNNIKALKDVVDSAVNHAIASNPVAIQETLAQVVEGPEQEPTVNVVNTTIPNLTELEDTINNLLGPNVVYEQNPQASMAVGHIPRSNGSVVSRLLNGTIGVENLNINSTSKTNVVNIFIINIIGGVRGVDDVVDDDEYNDDDVRPPALPPLTIPGQVMNFGTTVPLSSLGPLPPPPLPRPKPASTVTSQDSEEDSGSPAGLLPPVPPPQNKLLLKPPHVVTPSASLPPGYPGYEPVVTSSVAPSLPVPAPHIVSASSTQVPQGGQSTAHSANPDGIILNDNKVLNLLPEFIKATTIPPIVPLYNISAHSLLGKKPSVLGLLPSKVFEIIKPHLELSDNSTQGGIVRKVAVGNLTNYYYPSFQPVLRVGGTVTKSSTVTPPHAQYQFPSYNPGIPPPDPVPSNPFPFRAAAPPRYTQADYFTSKGSSGFYSAGVRNFSPPPAIGSARSPNPQASAIPYQNPLKQYNIVSERQPSNHKGVNLFKFTRNNSVSESEESGAQKVAGLRTEQLEEKKKSPQVSIKEESVSKPKTNTKSNTKDKKKSQSLKEMATDAVTSAGNSMDSFMKAVAIGALPSGIAFASAFWPYWAPFVLGRRRRRDLSEFDEAASRARISQDWLSILTGMKYKGAGTEFPEAWDKKNNPGKKQTTFPTRGQTTNTAGVTVITPEKTVSLTTKESSNSNITTRKSTTTEEATLRDSITVPPSVVEVTDNTNTTTINESKKVTPKSSEATKTTTVTKTSDKPEETELTTGDTTSSTDIKTEDIIRTTEKVTTVKRSTPANPTISTTTETNLNQSIAQMMSSLTSGDAEPVVLPFNVEVMSSGTTTEVNRQESPADVALVSNFLYSALNGWKNGQNSLTSEKDGLKEEFPLTVSDFVELQLSTGPPRRRVNTTDSPIIIINSASSTNNRFTSTPPPPPPLSQTIIPQTTNTPLRTTTNTPMRTTTRRPTTLLSRFPVKVPDNQATNNEDEKYPDMFYSTINLLIQPTTTTPLPTTTPTTTTTTTTTTIPSTIRTTTIPPRRTIRTTTTPRRTIRTTTPPRRTIRTTTPPRTTRTTTPPRTTRTTTPPRTTRTTTTPRTTRTTTTPRTTRTTTPPRTTRTTYPKNNQNNNYPKNNQNNNSPKKNNQNNNYSKNNQNNNSPKKNNQNNNYSKNNQNNNSPKKNNQNNNYSKKNNQNNNYPEKNNQNNNYPEKNNTTSVFNSQSKSKHPSSNNHCQQHTNNLYNYNHNHNHTPGYLWLHL</sequence>
<feature type="region of interest" description="Disordered" evidence="3">
    <location>
        <begin position="1062"/>
        <end position="1122"/>
    </location>
</feature>
<accession>A0A8J5J8X1</accession>
<dbReference type="EMBL" id="JAHLQT010044612">
    <property type="protein sequence ID" value="KAG7154291.1"/>
    <property type="molecule type" value="Genomic_DNA"/>
</dbReference>
<feature type="compositionally biased region" description="Polar residues" evidence="3">
    <location>
        <begin position="1765"/>
        <end position="1786"/>
    </location>
</feature>
<feature type="compositionally biased region" description="Low complexity" evidence="3">
    <location>
        <begin position="1559"/>
        <end position="1764"/>
    </location>
</feature>
<gene>
    <name evidence="4" type="primary">MUC5AC-L8</name>
    <name evidence="4" type="ORF">Hamer_G022133</name>
</gene>
<feature type="repeat" description="Pumilio" evidence="2">
    <location>
        <begin position="369"/>
        <end position="406"/>
    </location>
</feature>
<feature type="region of interest" description="Disordered" evidence="3">
    <location>
        <begin position="426"/>
        <end position="531"/>
    </location>
</feature>
<feature type="compositionally biased region" description="Basic and acidic residues" evidence="3">
    <location>
        <begin position="1080"/>
        <end position="1099"/>
    </location>
</feature>
<evidence type="ECO:0000313" key="4">
    <source>
        <dbReference type="EMBL" id="KAG7154291.1"/>
    </source>
</evidence>
<feature type="region of interest" description="Disordered" evidence="3">
    <location>
        <begin position="1205"/>
        <end position="1228"/>
    </location>
</feature>
<feature type="compositionally biased region" description="Polar residues" evidence="3">
    <location>
        <begin position="1215"/>
        <end position="1228"/>
    </location>
</feature>
<dbReference type="GO" id="GO:0003723">
    <property type="term" value="F:RNA binding"/>
    <property type="evidence" value="ECO:0007669"/>
    <property type="project" value="InterPro"/>
</dbReference>
<feature type="compositionally biased region" description="Low complexity" evidence="3">
    <location>
        <begin position="1493"/>
        <end position="1516"/>
    </location>
</feature>
<feature type="compositionally biased region" description="Pro residues" evidence="3">
    <location>
        <begin position="745"/>
        <end position="755"/>
    </location>
</feature>
<feature type="region of interest" description="Disordered" evidence="3">
    <location>
        <begin position="1477"/>
        <end position="1516"/>
    </location>
</feature>
<feature type="region of interest" description="Disordered" evidence="3">
    <location>
        <begin position="219"/>
        <end position="238"/>
    </location>
</feature>
<organism evidence="4 5">
    <name type="scientific">Homarus americanus</name>
    <name type="common">American lobster</name>
    <dbReference type="NCBI Taxonomy" id="6706"/>
    <lineage>
        <taxon>Eukaryota</taxon>
        <taxon>Metazoa</taxon>
        <taxon>Ecdysozoa</taxon>
        <taxon>Arthropoda</taxon>
        <taxon>Crustacea</taxon>
        <taxon>Multicrustacea</taxon>
        <taxon>Malacostraca</taxon>
        <taxon>Eumalacostraca</taxon>
        <taxon>Eucarida</taxon>
        <taxon>Decapoda</taxon>
        <taxon>Pleocyemata</taxon>
        <taxon>Astacidea</taxon>
        <taxon>Nephropoidea</taxon>
        <taxon>Nephropidae</taxon>
        <taxon>Homarus</taxon>
    </lineage>
</organism>
<feature type="region of interest" description="Disordered" evidence="3">
    <location>
        <begin position="1559"/>
        <end position="1795"/>
    </location>
</feature>
<dbReference type="Proteomes" id="UP000747542">
    <property type="component" value="Unassembled WGS sequence"/>
</dbReference>
<feature type="compositionally biased region" description="Polar residues" evidence="3">
    <location>
        <begin position="337"/>
        <end position="348"/>
    </location>
</feature>
<feature type="compositionally biased region" description="Polar residues" evidence="3">
    <location>
        <begin position="433"/>
        <end position="457"/>
    </location>
</feature>
<keyword evidence="1" id="KW-0677">Repeat</keyword>
<feature type="region of interest" description="Disordered" evidence="3">
    <location>
        <begin position="1290"/>
        <end position="1332"/>
    </location>
</feature>
<name>A0A8J5J8X1_HOMAM</name>
<feature type="region of interest" description="Disordered" evidence="3">
    <location>
        <begin position="256"/>
        <end position="277"/>
    </location>
</feature>
<evidence type="ECO:0000256" key="2">
    <source>
        <dbReference type="PROSITE-ProRule" id="PRU00317"/>
    </source>
</evidence>
<evidence type="ECO:0000256" key="3">
    <source>
        <dbReference type="SAM" id="MobiDB-lite"/>
    </source>
</evidence>
<protein>
    <submittedName>
        <fullName evidence="4">Putative Mucin-5AC-like 8</fullName>
    </submittedName>
</protein>
<evidence type="ECO:0000313" key="5">
    <source>
        <dbReference type="Proteomes" id="UP000747542"/>
    </source>
</evidence>
<dbReference type="PROSITE" id="PS50302">
    <property type="entry name" value="PUM"/>
    <property type="match status" value="1"/>
</dbReference>
<reference evidence="4" key="1">
    <citation type="journal article" date="2021" name="Sci. Adv.">
        <title>The American lobster genome reveals insights on longevity, neural, and immune adaptations.</title>
        <authorList>
            <person name="Polinski J.M."/>
            <person name="Zimin A.V."/>
            <person name="Clark K.F."/>
            <person name="Kohn A.B."/>
            <person name="Sadowski N."/>
            <person name="Timp W."/>
            <person name="Ptitsyn A."/>
            <person name="Khanna P."/>
            <person name="Romanova D.Y."/>
            <person name="Williams P."/>
            <person name="Greenwood S.J."/>
            <person name="Moroz L.L."/>
            <person name="Walt D.R."/>
            <person name="Bodnar A.G."/>
        </authorList>
    </citation>
    <scope>NUCLEOTIDE SEQUENCE</scope>
    <source>
        <strain evidence="4">GMGI-L3</strain>
    </source>
</reference>
<keyword evidence="5" id="KW-1185">Reference proteome</keyword>
<feature type="compositionally biased region" description="Polar residues" evidence="3">
    <location>
        <begin position="464"/>
        <end position="497"/>
    </location>
</feature>
<feature type="compositionally biased region" description="Low complexity" evidence="3">
    <location>
        <begin position="1320"/>
        <end position="1330"/>
    </location>
</feature>
<dbReference type="InterPro" id="IPR001313">
    <property type="entry name" value="Pumilio_RNA-bd_rpt"/>
</dbReference>